<dbReference type="GO" id="GO:0046872">
    <property type="term" value="F:metal ion binding"/>
    <property type="evidence" value="ECO:0007669"/>
    <property type="project" value="UniProtKB-KW"/>
</dbReference>
<dbReference type="NCBIfam" id="TIGR00229">
    <property type="entry name" value="sensory_box"/>
    <property type="match status" value="1"/>
</dbReference>
<dbReference type="InterPro" id="IPR003018">
    <property type="entry name" value="GAF"/>
</dbReference>
<dbReference type="InterPro" id="IPR036457">
    <property type="entry name" value="PPM-type-like_dom_sf"/>
</dbReference>
<evidence type="ECO:0000256" key="15">
    <source>
        <dbReference type="ARBA" id="ARBA00081350"/>
    </source>
</evidence>
<evidence type="ECO:0000256" key="7">
    <source>
        <dbReference type="ARBA" id="ARBA00022801"/>
    </source>
</evidence>
<evidence type="ECO:0000256" key="2">
    <source>
        <dbReference type="ARBA" id="ARBA00022553"/>
    </source>
</evidence>
<dbReference type="Proteomes" id="UP000249304">
    <property type="component" value="Unassembled WGS sequence"/>
</dbReference>
<keyword evidence="18" id="KW-1185">Reference proteome</keyword>
<evidence type="ECO:0000256" key="10">
    <source>
        <dbReference type="ARBA" id="ARBA00022912"/>
    </source>
</evidence>
<evidence type="ECO:0000256" key="6">
    <source>
        <dbReference type="ARBA" id="ARBA00022777"/>
    </source>
</evidence>
<evidence type="ECO:0000313" key="18">
    <source>
        <dbReference type="Proteomes" id="UP000249304"/>
    </source>
</evidence>
<dbReference type="InterPro" id="IPR035965">
    <property type="entry name" value="PAS-like_dom_sf"/>
</dbReference>
<comment type="caution">
    <text evidence="17">The sequence shown here is derived from an EMBL/GenBank/DDBJ whole genome shotgun (WGS) entry which is preliminary data.</text>
</comment>
<dbReference type="SMART" id="SM00331">
    <property type="entry name" value="PP2C_SIG"/>
    <property type="match status" value="1"/>
</dbReference>
<keyword evidence="7" id="KW-0378">Hydrolase</keyword>
<keyword evidence="4" id="KW-0479">Metal-binding</keyword>
<keyword evidence="10" id="KW-0904">Protein phosphatase</keyword>
<keyword evidence="11" id="KW-0464">Manganese</keyword>
<evidence type="ECO:0000256" key="11">
    <source>
        <dbReference type="ARBA" id="ARBA00023211"/>
    </source>
</evidence>
<dbReference type="GO" id="GO:0006355">
    <property type="term" value="P:regulation of DNA-templated transcription"/>
    <property type="evidence" value="ECO:0007669"/>
    <property type="project" value="InterPro"/>
</dbReference>
<evidence type="ECO:0000256" key="3">
    <source>
        <dbReference type="ARBA" id="ARBA00022679"/>
    </source>
</evidence>
<dbReference type="InterPro" id="IPR001932">
    <property type="entry name" value="PPM-type_phosphatase-like_dom"/>
</dbReference>
<dbReference type="Pfam" id="PF07228">
    <property type="entry name" value="SpoIIE"/>
    <property type="match status" value="1"/>
</dbReference>
<name>A0A2W2EUA6_9ACTN</name>
<feature type="domain" description="PAS" evidence="16">
    <location>
        <begin position="20"/>
        <end position="50"/>
    </location>
</feature>
<dbReference type="InterPro" id="IPR013656">
    <property type="entry name" value="PAS_4"/>
</dbReference>
<dbReference type="Gene3D" id="3.30.450.20">
    <property type="entry name" value="PAS domain"/>
    <property type="match status" value="2"/>
</dbReference>
<dbReference type="FunFam" id="3.30.450.40:FF:000035">
    <property type="entry name" value="PAS sensor protein"/>
    <property type="match status" value="1"/>
</dbReference>
<reference evidence="17 18" key="1">
    <citation type="submission" date="2018-01" db="EMBL/GenBank/DDBJ databases">
        <title>Draft genome sequence of Nonomuraea sp. KC333.</title>
        <authorList>
            <person name="Sahin N."/>
            <person name="Saygin H."/>
            <person name="Ay H."/>
        </authorList>
    </citation>
    <scope>NUCLEOTIDE SEQUENCE [LARGE SCALE GENOMIC DNA]</scope>
    <source>
        <strain evidence="17 18">KC333</strain>
    </source>
</reference>
<gene>
    <name evidence="17" type="ORF">C1J01_31370</name>
</gene>
<evidence type="ECO:0000256" key="12">
    <source>
        <dbReference type="ARBA" id="ARBA00047761"/>
    </source>
</evidence>
<evidence type="ECO:0000256" key="4">
    <source>
        <dbReference type="ARBA" id="ARBA00022723"/>
    </source>
</evidence>
<accession>A0A2W2EUA6</accession>
<evidence type="ECO:0000256" key="8">
    <source>
        <dbReference type="ARBA" id="ARBA00022840"/>
    </source>
</evidence>
<dbReference type="AlphaFoldDB" id="A0A2W2EUA6"/>
<keyword evidence="5" id="KW-0547">Nucleotide-binding</keyword>
<keyword evidence="6" id="KW-0418">Kinase</keyword>
<proteinExistence type="predicted"/>
<dbReference type="Pfam" id="PF08448">
    <property type="entry name" value="PAS_4"/>
    <property type="match status" value="1"/>
</dbReference>
<dbReference type="GO" id="GO:0016301">
    <property type="term" value="F:kinase activity"/>
    <property type="evidence" value="ECO:0007669"/>
    <property type="project" value="UniProtKB-KW"/>
</dbReference>
<dbReference type="SUPFAM" id="SSF55785">
    <property type="entry name" value="PYP-like sensor domain (PAS domain)"/>
    <property type="match status" value="2"/>
</dbReference>
<dbReference type="Gene3D" id="3.60.40.10">
    <property type="entry name" value="PPM-type phosphatase domain"/>
    <property type="match status" value="1"/>
</dbReference>
<dbReference type="PANTHER" id="PTHR43156">
    <property type="entry name" value="STAGE II SPORULATION PROTEIN E-RELATED"/>
    <property type="match status" value="1"/>
</dbReference>
<dbReference type="EC" id="3.1.3.16" evidence="1"/>
<dbReference type="SUPFAM" id="SSF55781">
    <property type="entry name" value="GAF domain-like"/>
    <property type="match status" value="1"/>
</dbReference>
<dbReference type="CDD" id="cd00130">
    <property type="entry name" value="PAS"/>
    <property type="match status" value="2"/>
</dbReference>
<dbReference type="Pfam" id="PF00989">
    <property type="entry name" value="PAS"/>
    <property type="match status" value="1"/>
</dbReference>
<organism evidence="17 18">
    <name type="scientific">Nonomuraea aridisoli</name>
    <dbReference type="NCBI Taxonomy" id="2070368"/>
    <lineage>
        <taxon>Bacteria</taxon>
        <taxon>Bacillati</taxon>
        <taxon>Actinomycetota</taxon>
        <taxon>Actinomycetes</taxon>
        <taxon>Streptosporangiales</taxon>
        <taxon>Streptosporangiaceae</taxon>
        <taxon>Nonomuraea</taxon>
    </lineage>
</organism>
<evidence type="ECO:0000256" key="9">
    <source>
        <dbReference type="ARBA" id="ARBA00022842"/>
    </source>
</evidence>
<dbReference type="SUPFAM" id="SSF81606">
    <property type="entry name" value="PP2C-like"/>
    <property type="match status" value="1"/>
</dbReference>
<evidence type="ECO:0000256" key="13">
    <source>
        <dbReference type="ARBA" id="ARBA00056274"/>
    </source>
</evidence>
<dbReference type="InterPro" id="IPR029016">
    <property type="entry name" value="GAF-like_dom_sf"/>
</dbReference>
<dbReference type="PROSITE" id="PS50112">
    <property type="entry name" value="PAS"/>
    <property type="match status" value="1"/>
</dbReference>
<evidence type="ECO:0000313" key="17">
    <source>
        <dbReference type="EMBL" id="PZG12937.1"/>
    </source>
</evidence>
<sequence>MDSDMSATPPAGRGAAPATVVIDDDGTVIAWTRAAEGLLGYRASEVVGRSGAVLLTPGDHRERLSAWTREYGHLDRWSGLAEARHSAGHPVMLHLQGHRLTTPVGRPTWVVSARPASMGAPGGSVVEPLIQRSPVAMWIWDRELRCVWRNVRAWALQEFLLTSPDDVPGRDDAPALGNEEVRRVLRRVLDDGAPVVDNEVHWPSSDGLGQRTLSISIFRLEGVDGGPVGVCSLAIDVTQSLARERLAMLVEASARIGTSLDVRQTAQELADYAVPALADYAAVDLVEPMLPDQTPVERPGGMEVGVPVFRRAGAASISPGLPESPWARGEAVFVPPDSPWTRVLSTGRAHFEPEMDTSPGTWLDHDPARARTVRLLGMHSLMIVPLRARGETLGVTAFVRSRNPAPFTRDDLLLAEELAARAALSLDSAHRYTRERTAALALQRNLLPRRLCDGGALDVAYRYLPSGAHGGVGGDWYDTIPLSGGRIALVVGDVTGHGINAAATMGRIRTAVRTLAYMDMPPGELLTQLDNLISRLHEQDVGADGAPLPTLGSTCLYAVYDPATRRCTMATAGHPPPAVVGPDGRVAFLAGPTGPPVGLNLEATHDSFDVELPPGTLLALYTDGLIERRQDDLDTGMARLRAALADYADLPLERLCTGVIDVMVGGRAAEDDVALLVARTR</sequence>
<dbReference type="InterPro" id="IPR013767">
    <property type="entry name" value="PAS_fold"/>
</dbReference>
<dbReference type="GO" id="GO:0004722">
    <property type="term" value="F:protein serine/threonine phosphatase activity"/>
    <property type="evidence" value="ECO:0007669"/>
    <property type="project" value="UniProtKB-EC"/>
</dbReference>
<evidence type="ECO:0000256" key="14">
    <source>
        <dbReference type="ARBA" id="ARBA00075117"/>
    </source>
</evidence>
<dbReference type="OrthoDB" id="118142at2"/>
<evidence type="ECO:0000259" key="16">
    <source>
        <dbReference type="PROSITE" id="PS50112"/>
    </source>
</evidence>
<dbReference type="EMBL" id="POUD01000171">
    <property type="protein sequence ID" value="PZG12937.1"/>
    <property type="molecule type" value="Genomic_DNA"/>
</dbReference>
<protein>
    <recommendedName>
        <fullName evidence="1">protein-serine/threonine phosphatase</fullName>
        <ecNumber evidence="1">3.1.3.16</ecNumber>
    </recommendedName>
    <alternativeName>
        <fullName evidence="15">Protein-serine/threonine phosphatase</fullName>
    </alternativeName>
    <alternativeName>
        <fullName evidence="14">Serine/threonine-protein kinase</fullName>
    </alternativeName>
</protein>
<dbReference type="InterPro" id="IPR000014">
    <property type="entry name" value="PAS"/>
</dbReference>
<dbReference type="SMART" id="SM00065">
    <property type="entry name" value="GAF"/>
    <property type="match status" value="1"/>
</dbReference>
<keyword evidence="8" id="KW-0067">ATP-binding</keyword>
<dbReference type="InterPro" id="IPR052016">
    <property type="entry name" value="Bact_Sigma-Reg"/>
</dbReference>
<evidence type="ECO:0000256" key="5">
    <source>
        <dbReference type="ARBA" id="ARBA00022741"/>
    </source>
</evidence>
<keyword evidence="3" id="KW-0808">Transferase</keyword>
<dbReference type="FunFam" id="3.60.40.10:FF:000005">
    <property type="entry name" value="Serine/threonine protein phosphatase"/>
    <property type="match status" value="1"/>
</dbReference>
<comment type="function">
    <text evidence="13">Primarily acts as an independent SigF regulator that is sensitive to the osmosensory signal, mediating the cross talk of PknD with the SigF regulon. Possesses both phosphatase and kinase activities. The kinase domain functions as a classic anti-sigma factor-like kinase to phosphorylate the anti-anti-sigma factor domain at the canonical regulatory site, and the phosphatase domain antagonizes this activity.</text>
</comment>
<dbReference type="Gene3D" id="3.30.450.40">
    <property type="match status" value="1"/>
</dbReference>
<dbReference type="GO" id="GO:0005524">
    <property type="term" value="F:ATP binding"/>
    <property type="evidence" value="ECO:0007669"/>
    <property type="project" value="UniProtKB-KW"/>
</dbReference>
<dbReference type="Pfam" id="PF01590">
    <property type="entry name" value="GAF"/>
    <property type="match status" value="1"/>
</dbReference>
<comment type="catalytic activity">
    <reaction evidence="12">
        <text>O-phospho-L-seryl-[protein] + H2O = L-seryl-[protein] + phosphate</text>
        <dbReference type="Rhea" id="RHEA:20629"/>
        <dbReference type="Rhea" id="RHEA-COMP:9863"/>
        <dbReference type="Rhea" id="RHEA-COMP:11604"/>
        <dbReference type="ChEBI" id="CHEBI:15377"/>
        <dbReference type="ChEBI" id="CHEBI:29999"/>
        <dbReference type="ChEBI" id="CHEBI:43474"/>
        <dbReference type="ChEBI" id="CHEBI:83421"/>
        <dbReference type="EC" id="3.1.3.16"/>
    </reaction>
</comment>
<keyword evidence="9" id="KW-0460">Magnesium</keyword>
<keyword evidence="2" id="KW-0597">Phosphoprotein</keyword>
<dbReference type="PANTHER" id="PTHR43156:SF2">
    <property type="entry name" value="STAGE II SPORULATION PROTEIN E"/>
    <property type="match status" value="1"/>
</dbReference>
<evidence type="ECO:0000256" key="1">
    <source>
        <dbReference type="ARBA" id="ARBA00013081"/>
    </source>
</evidence>